<dbReference type="InterPro" id="IPR036166">
    <property type="entry name" value="YxeA-like_sf"/>
</dbReference>
<dbReference type="Pfam" id="PF06486">
    <property type="entry name" value="DUF1093"/>
    <property type="match status" value="1"/>
</dbReference>
<keyword evidence="3" id="KW-1185">Reference proteome</keyword>
<proteinExistence type="predicted"/>
<keyword evidence="1" id="KW-0472">Membrane</keyword>
<sequence>MRKKFLFGTFGIIVTGVLIMTFIGEETRDRFNPFIKEKDVFVLVKGEGIPDPDFPQRYMFRLNGVDESGETDEIKITASVKNFPKEGYLKAHVKGKYVYEYEVVSPENIPEKAMEVLTKQ</sequence>
<keyword evidence="1" id="KW-1133">Transmembrane helix</keyword>
<dbReference type="NCBIfam" id="TIGR01655">
    <property type="entry name" value="yxeA_fam"/>
    <property type="match status" value="1"/>
</dbReference>
<dbReference type="InterPro" id="IPR006542">
    <property type="entry name" value="DUF1093"/>
</dbReference>
<protein>
    <submittedName>
        <fullName evidence="2">YxeA family protein</fullName>
    </submittedName>
</protein>
<keyword evidence="1" id="KW-0812">Transmembrane</keyword>
<reference evidence="2 3" key="1">
    <citation type="submission" date="2024-03" db="EMBL/GenBank/DDBJ databases">
        <title>Bacilli Hybrid Assemblies.</title>
        <authorList>
            <person name="Kovac J."/>
        </authorList>
    </citation>
    <scope>NUCLEOTIDE SEQUENCE [LARGE SCALE GENOMIC DNA]</scope>
    <source>
        <strain evidence="2 3">FSL M8-0022</strain>
    </source>
</reference>
<dbReference type="EMBL" id="JBBYAK010000001">
    <property type="protein sequence ID" value="MEL3956198.1"/>
    <property type="molecule type" value="Genomic_DNA"/>
</dbReference>
<evidence type="ECO:0000256" key="1">
    <source>
        <dbReference type="SAM" id="Phobius"/>
    </source>
</evidence>
<dbReference type="SUPFAM" id="SSF159121">
    <property type="entry name" value="BC4932-like"/>
    <property type="match status" value="1"/>
</dbReference>
<dbReference type="PANTHER" id="PTHR36433:SF3">
    <property type="entry name" value="YXEA FAMILY PROTEIN"/>
    <property type="match status" value="1"/>
</dbReference>
<dbReference type="PANTHER" id="PTHR36433">
    <property type="entry name" value="HYPOTHETICAL CYTOSOLIC PROTEIN"/>
    <property type="match status" value="1"/>
</dbReference>
<evidence type="ECO:0000313" key="3">
    <source>
        <dbReference type="Proteomes" id="UP001459714"/>
    </source>
</evidence>
<comment type="caution">
    <text evidence="2">The sequence shown here is derived from an EMBL/GenBank/DDBJ whole genome shotgun (WGS) entry which is preliminary data.</text>
</comment>
<feature type="transmembrane region" description="Helical" evidence="1">
    <location>
        <begin position="6"/>
        <end position="24"/>
    </location>
</feature>
<name>A0ABU9JTN2_9BACI</name>
<dbReference type="Gene3D" id="2.40.50.480">
    <property type="match status" value="1"/>
</dbReference>
<organism evidence="2 3">
    <name type="scientific">Caldifermentibacillus hisashii</name>
    <dbReference type="NCBI Taxonomy" id="996558"/>
    <lineage>
        <taxon>Bacteria</taxon>
        <taxon>Bacillati</taxon>
        <taxon>Bacillota</taxon>
        <taxon>Bacilli</taxon>
        <taxon>Bacillales</taxon>
        <taxon>Bacillaceae</taxon>
        <taxon>Caldifermentibacillus</taxon>
    </lineage>
</organism>
<accession>A0ABU9JTN2</accession>
<evidence type="ECO:0000313" key="2">
    <source>
        <dbReference type="EMBL" id="MEL3956198.1"/>
    </source>
</evidence>
<dbReference type="RefSeq" id="WP_041848061.1">
    <property type="nucleotide sequence ID" value="NZ_CP150143.1"/>
</dbReference>
<dbReference type="Proteomes" id="UP001459714">
    <property type="component" value="Unassembled WGS sequence"/>
</dbReference>
<gene>
    <name evidence="2" type="ORF">NST17_03085</name>
</gene>